<dbReference type="PANTHER" id="PTHR30086">
    <property type="entry name" value="ARGININE EXPORTER PROTEIN ARGO"/>
    <property type="match status" value="1"/>
</dbReference>
<keyword evidence="12" id="KW-1185">Reference proteome</keyword>
<dbReference type="NCBIfam" id="TIGR00948">
    <property type="entry name" value="2a75"/>
    <property type="match status" value="1"/>
</dbReference>
<organism evidence="10 13">
    <name type="scientific">Moritella viscosa</name>
    <dbReference type="NCBI Taxonomy" id="80854"/>
    <lineage>
        <taxon>Bacteria</taxon>
        <taxon>Pseudomonadati</taxon>
        <taxon>Pseudomonadota</taxon>
        <taxon>Gammaproteobacteria</taxon>
        <taxon>Alteromonadales</taxon>
        <taxon>Moritellaceae</taxon>
        <taxon>Moritella</taxon>
    </lineage>
</organism>
<sequence length="203" mass="22109">MLTATIQGLLLGGSMIIPIGAQNAYILNQGIKRNHHFLTATICILCDGLLISAGVFGAGSLLALNPDLLQIITWGGIAFLSTYGAMSFRNAWQYKYGKTELDHKHKSRKMVVMATLAVTLLNPHVYLDTVVVLGSVGNQFSGDNRLAFATGTILASILWFYGLAFSAAKFSNWLNQPKIQRVIDITVGCIMWVIASSLYRNLA</sequence>
<evidence type="ECO:0000256" key="9">
    <source>
        <dbReference type="SAM" id="Phobius"/>
    </source>
</evidence>
<dbReference type="AlphaFoldDB" id="A0A090IH10"/>
<keyword evidence="7 9" id="KW-1133">Transmembrane helix</keyword>
<evidence type="ECO:0000256" key="7">
    <source>
        <dbReference type="ARBA" id="ARBA00022989"/>
    </source>
</evidence>
<evidence type="ECO:0000256" key="5">
    <source>
        <dbReference type="ARBA" id="ARBA00022692"/>
    </source>
</evidence>
<dbReference type="EMBL" id="FPLD01000025">
    <property type="protein sequence ID" value="SGY87328.1"/>
    <property type="molecule type" value="Genomic_DNA"/>
</dbReference>
<keyword evidence="3" id="KW-0813">Transport</keyword>
<dbReference type="GO" id="GO:0005886">
    <property type="term" value="C:plasma membrane"/>
    <property type="evidence" value="ECO:0007669"/>
    <property type="project" value="UniProtKB-SubCell"/>
</dbReference>
<dbReference type="InterPro" id="IPR004777">
    <property type="entry name" value="Lys/arg_exporter"/>
</dbReference>
<dbReference type="KEGG" id="mvs:MVIS_1209"/>
<evidence type="ECO:0000313" key="12">
    <source>
        <dbReference type="Proteomes" id="UP000182660"/>
    </source>
</evidence>
<evidence type="ECO:0000313" key="11">
    <source>
        <dbReference type="EMBL" id="SGZ03723.1"/>
    </source>
</evidence>
<accession>A0A090IH10</accession>
<comment type="similarity">
    <text evidence="2">Belongs to the LysE/ArgO transporter (TC 2.A.75) family.</text>
</comment>
<feature type="transmembrane region" description="Helical" evidence="9">
    <location>
        <begin position="6"/>
        <end position="25"/>
    </location>
</feature>
<keyword evidence="4" id="KW-1003">Cell membrane</keyword>
<reference evidence="11 12" key="2">
    <citation type="submission" date="2016-11" db="EMBL/GenBank/DDBJ databases">
        <authorList>
            <person name="Klemetsen T."/>
        </authorList>
    </citation>
    <scope>NUCLEOTIDE SEQUENCE [LARGE SCALE GENOMIC DNA]</scope>
    <source>
        <strain evidence="11">MT 2528</strain>
    </source>
</reference>
<feature type="transmembrane region" description="Helical" evidence="9">
    <location>
        <begin position="37"/>
        <end position="62"/>
    </location>
</feature>
<dbReference type="PANTHER" id="PTHR30086:SF20">
    <property type="entry name" value="ARGININE EXPORTER PROTEIN ARGO-RELATED"/>
    <property type="match status" value="1"/>
</dbReference>
<dbReference type="GeneID" id="61298102"/>
<keyword evidence="6" id="KW-0029">Amino-acid transport</keyword>
<evidence type="ECO:0000256" key="1">
    <source>
        <dbReference type="ARBA" id="ARBA00004651"/>
    </source>
</evidence>
<evidence type="ECO:0000256" key="8">
    <source>
        <dbReference type="ARBA" id="ARBA00023136"/>
    </source>
</evidence>
<dbReference type="Proteomes" id="UP000183794">
    <property type="component" value="Unassembled WGS sequence"/>
</dbReference>
<name>A0A090IH10_9GAMM</name>
<evidence type="ECO:0000256" key="3">
    <source>
        <dbReference type="ARBA" id="ARBA00022448"/>
    </source>
</evidence>
<feature type="transmembrane region" description="Helical" evidence="9">
    <location>
        <begin position="68"/>
        <end position="88"/>
    </location>
</feature>
<protein>
    <submittedName>
        <fullName evidence="10 11">Lysine efflux permease</fullName>
    </submittedName>
</protein>
<gene>
    <name evidence="11" type="ORF">MT2528_4654</name>
    <name evidence="10" type="ORF">NVI5450_0740</name>
</gene>
<evidence type="ECO:0000313" key="13">
    <source>
        <dbReference type="Proteomes" id="UP000183794"/>
    </source>
</evidence>
<evidence type="ECO:0000313" key="10">
    <source>
        <dbReference type="EMBL" id="SGY87328.1"/>
    </source>
</evidence>
<keyword evidence="8 9" id="KW-0472">Membrane</keyword>
<dbReference type="Proteomes" id="UP000182660">
    <property type="component" value="Unassembled WGS sequence"/>
</dbReference>
<proteinExistence type="inferred from homology"/>
<dbReference type="InterPro" id="IPR001123">
    <property type="entry name" value="LeuE-type"/>
</dbReference>
<evidence type="ECO:0000256" key="2">
    <source>
        <dbReference type="ARBA" id="ARBA00009043"/>
    </source>
</evidence>
<feature type="transmembrane region" description="Helical" evidence="9">
    <location>
        <begin position="109"/>
        <end position="126"/>
    </location>
</feature>
<keyword evidence="5 9" id="KW-0812">Transmembrane</keyword>
<feature type="transmembrane region" description="Helical" evidence="9">
    <location>
        <begin position="146"/>
        <end position="170"/>
    </location>
</feature>
<dbReference type="GO" id="GO:0015171">
    <property type="term" value="F:amino acid transmembrane transporter activity"/>
    <property type="evidence" value="ECO:0007669"/>
    <property type="project" value="TreeGrafter"/>
</dbReference>
<reference evidence="10 13" key="1">
    <citation type="submission" date="2016-11" db="EMBL/GenBank/DDBJ databases">
        <authorList>
            <person name="Jaros S."/>
            <person name="Januszkiewicz K."/>
            <person name="Wedrychowicz H."/>
        </authorList>
    </citation>
    <scope>NUCLEOTIDE SEQUENCE [LARGE SCALE GENOMIC DNA]</scope>
    <source>
        <strain evidence="10">NVI 5450</strain>
    </source>
</reference>
<dbReference type="HOGENOM" id="CLU_087840_0_1_6"/>
<evidence type="ECO:0000256" key="6">
    <source>
        <dbReference type="ARBA" id="ARBA00022970"/>
    </source>
</evidence>
<evidence type="ECO:0000256" key="4">
    <source>
        <dbReference type="ARBA" id="ARBA00022475"/>
    </source>
</evidence>
<dbReference type="RefSeq" id="WP_045109555.1">
    <property type="nucleotide sequence ID" value="NZ_CAWQZC010000047.1"/>
</dbReference>
<comment type="subcellular location">
    <subcellularLocation>
        <location evidence="1">Cell membrane</location>
        <topology evidence="1">Multi-pass membrane protein</topology>
    </subcellularLocation>
</comment>
<dbReference type="EMBL" id="FPLJ01000145">
    <property type="protein sequence ID" value="SGZ03723.1"/>
    <property type="molecule type" value="Genomic_DNA"/>
</dbReference>
<dbReference type="PATRIC" id="fig|80854.5.peg.1281"/>
<dbReference type="OrthoDB" id="5638726at2"/>
<dbReference type="Pfam" id="PF01810">
    <property type="entry name" value="LysE"/>
    <property type="match status" value="1"/>
</dbReference>